<feature type="transmembrane region" description="Helical" evidence="16">
    <location>
        <begin position="107"/>
        <end position="124"/>
    </location>
</feature>
<keyword evidence="10 16" id="KW-0862">Zinc</keyword>
<comment type="caution">
    <text evidence="23">The sequence shown here is derived from an EMBL/GenBank/DDBJ whole genome shotgun (WGS) entry which is preliminary data.</text>
</comment>
<feature type="coiled-coil region" evidence="18">
    <location>
        <begin position="548"/>
        <end position="579"/>
    </location>
</feature>
<sequence>MSRLPLNFLVFVLGLLLLAWAFSLAGTAGNPGGGVNYTTFLEDLQAGRVKEVVVRAGDTRIQGTLTDGSTFTTYAASPPDNQTLEAWMRKGVNVRVEPPQGQSPLGFLWPLLLVGLLVGALFYFSRSGRAGPSDSAFSFTKSRAKVLTEAPKVTFKDVAGAEEAKEELKEIVEFLKNPARFHEMGARIPKGVLLVGPPGVGKTHIARAVAGEAKVPFITASGSDFVEMFVGVGAARVRDLFETAKRHAPCIVFIDEIDAVGRKRGSGVGGGNDEREQTLNQLLVEMDGFEKDSTIIVMAATNRPDVLDPALLRPGRFDRQIAIDAPDVRGREQILRIHARGKPLAEDVDLALLAKRTPGFVGADLENLLNEAALLAAREGRKRITMKDLEEAADRVMMGPAKKSLVLTPRDRRITAYHEAGHALAAHFLEHADGVHKVTIVPRGRALGFMMPRREDMLHWSRNRLLDQIAVALAGRAAEELIFEDVTTGAENDFRQATELARRMITEWGMHPEFGPVAYAVREDTYLGGYDVRQYSEETAKRIDEAVRRLIEEQYQRVKNLLQEKREILERVAETLLERETLTAEEFQKVVEGLPLEEEESTSQERPEKETPRVVPKVKPGGALGGA</sequence>
<dbReference type="PANTHER" id="PTHR23076:SF97">
    <property type="entry name" value="ATP-DEPENDENT ZINC METALLOPROTEASE YME1L1"/>
    <property type="match status" value="1"/>
</dbReference>
<comment type="similarity">
    <text evidence="15 16">In the central section; belongs to the AAA ATPase family.</text>
</comment>
<dbReference type="FunFam" id="1.10.8.60:FF:000001">
    <property type="entry name" value="ATP-dependent zinc metalloprotease FtsH"/>
    <property type="match status" value="1"/>
</dbReference>
<evidence type="ECO:0000313" key="26">
    <source>
        <dbReference type="Proteomes" id="UP000288082"/>
    </source>
</evidence>
<evidence type="ECO:0000256" key="14">
    <source>
        <dbReference type="ARBA" id="ARBA00023136"/>
    </source>
</evidence>
<evidence type="ECO:0000256" key="12">
    <source>
        <dbReference type="ARBA" id="ARBA00022989"/>
    </source>
</evidence>
<evidence type="ECO:0000256" key="6">
    <source>
        <dbReference type="ARBA" id="ARBA00022692"/>
    </source>
</evidence>
<dbReference type="NCBIfam" id="TIGR01241">
    <property type="entry name" value="FtsH_fam"/>
    <property type="match status" value="1"/>
</dbReference>
<keyword evidence="7 16" id="KW-0479">Metal-binding</keyword>
<dbReference type="SUPFAM" id="SSF52540">
    <property type="entry name" value="P-loop containing nucleoside triphosphate hydrolases"/>
    <property type="match status" value="1"/>
</dbReference>
<feature type="domain" description="AAA+ ATPase" evidence="20">
    <location>
        <begin position="188"/>
        <end position="327"/>
    </location>
</feature>
<comment type="similarity">
    <text evidence="2 16">In the C-terminal section; belongs to the peptidase M41 family.</text>
</comment>
<evidence type="ECO:0000256" key="10">
    <source>
        <dbReference type="ARBA" id="ARBA00022833"/>
    </source>
</evidence>
<evidence type="ECO:0000256" key="17">
    <source>
        <dbReference type="RuleBase" id="RU003651"/>
    </source>
</evidence>
<dbReference type="Gene3D" id="1.10.8.60">
    <property type="match status" value="1"/>
</dbReference>
<feature type="active site" evidence="16">
    <location>
        <position position="419"/>
    </location>
</feature>
<comment type="subunit">
    <text evidence="16">Homohexamer.</text>
</comment>
<dbReference type="GO" id="GO:0030163">
    <property type="term" value="P:protein catabolic process"/>
    <property type="evidence" value="ECO:0007669"/>
    <property type="project" value="UniProtKB-UniRule"/>
</dbReference>
<evidence type="ECO:0000256" key="18">
    <source>
        <dbReference type="SAM" id="Coils"/>
    </source>
</evidence>
<feature type="binding site" evidence="16">
    <location>
        <position position="493"/>
    </location>
    <ligand>
        <name>Zn(2+)</name>
        <dbReference type="ChEBI" id="CHEBI:29105"/>
        <note>catalytic</note>
    </ligand>
</feature>
<evidence type="ECO:0000259" key="20">
    <source>
        <dbReference type="SMART" id="SM00382"/>
    </source>
</evidence>
<feature type="compositionally biased region" description="Basic and acidic residues" evidence="19">
    <location>
        <begin position="603"/>
        <end position="612"/>
    </location>
</feature>
<evidence type="ECO:0000256" key="9">
    <source>
        <dbReference type="ARBA" id="ARBA00022801"/>
    </source>
</evidence>
<keyword evidence="23" id="KW-0131">Cell cycle</keyword>
<evidence type="ECO:0000313" key="22">
    <source>
        <dbReference type="EMBL" id="RTH23070.1"/>
    </source>
</evidence>
<keyword evidence="3 16" id="KW-1003">Cell membrane</keyword>
<evidence type="ECO:0000256" key="1">
    <source>
        <dbReference type="ARBA" id="ARBA00004370"/>
    </source>
</evidence>
<evidence type="ECO:0000256" key="3">
    <source>
        <dbReference type="ARBA" id="ARBA00022475"/>
    </source>
</evidence>
<dbReference type="Proteomes" id="UP000287306">
    <property type="component" value="Unassembled WGS sequence"/>
</dbReference>
<keyword evidence="12 16" id="KW-1133">Transmembrane helix</keyword>
<keyword evidence="6 16" id="KW-0812">Transmembrane</keyword>
<accession>A0A430S0W6</accession>
<keyword evidence="11 16" id="KW-0067">ATP-binding</keyword>
<evidence type="ECO:0000256" key="5">
    <source>
        <dbReference type="ARBA" id="ARBA00022670"/>
    </source>
</evidence>
<dbReference type="InterPro" id="IPR003593">
    <property type="entry name" value="AAA+_ATPase"/>
</dbReference>
<evidence type="ECO:0000256" key="2">
    <source>
        <dbReference type="ARBA" id="ARBA00010044"/>
    </source>
</evidence>
<dbReference type="EMBL" id="PELM01000464">
    <property type="protein sequence ID" value="RTG99527.1"/>
    <property type="molecule type" value="Genomic_DNA"/>
</dbReference>
<dbReference type="Proteomes" id="UP000288082">
    <property type="component" value="Unassembled WGS sequence"/>
</dbReference>
<dbReference type="PANTHER" id="PTHR23076">
    <property type="entry name" value="METALLOPROTEASE M41 FTSH"/>
    <property type="match status" value="1"/>
</dbReference>
<dbReference type="EC" id="3.4.24.-" evidence="16"/>
<dbReference type="GO" id="GO:0006508">
    <property type="term" value="P:proteolysis"/>
    <property type="evidence" value="ECO:0007669"/>
    <property type="project" value="UniProtKB-KW"/>
</dbReference>
<dbReference type="SMART" id="SM00382">
    <property type="entry name" value="AAA"/>
    <property type="match status" value="1"/>
</dbReference>
<comment type="subcellular location">
    <subcellularLocation>
        <location evidence="16">Cell membrane</location>
        <topology evidence="16">Multi-pass membrane protein</topology>
        <orientation evidence="16">Cytoplasmic side</orientation>
    </subcellularLocation>
    <subcellularLocation>
        <location evidence="1">Membrane</location>
    </subcellularLocation>
</comment>
<evidence type="ECO:0000313" key="21">
    <source>
        <dbReference type="EMBL" id="RTG99527.1"/>
    </source>
</evidence>
<keyword evidence="14 16" id="KW-0472">Membrane</keyword>
<evidence type="ECO:0000313" key="25">
    <source>
        <dbReference type="Proteomes" id="UP000287306"/>
    </source>
</evidence>
<dbReference type="AlphaFoldDB" id="A0A430S0W6"/>
<dbReference type="InterPro" id="IPR041569">
    <property type="entry name" value="AAA_lid_3"/>
</dbReference>
<dbReference type="InterPro" id="IPR000642">
    <property type="entry name" value="Peptidase_M41"/>
</dbReference>
<reference evidence="24 25" key="1">
    <citation type="journal article" date="2019" name="Extremophiles">
        <title>Biogeography of thermophiles and predominance of Thermus scotoductus in domestic water heaters.</title>
        <authorList>
            <person name="Wilpiszeski R.L."/>
            <person name="Zhang Z."/>
            <person name="House C.H."/>
        </authorList>
    </citation>
    <scope>NUCLEOTIDE SEQUENCE [LARGE SCALE GENOMIC DNA]</scope>
    <source>
        <strain evidence="23 25">25_S25</strain>
        <strain evidence="22 24">27_S27</strain>
        <strain evidence="21 26">38_S38</strain>
    </source>
</reference>
<dbReference type="SUPFAM" id="SSF140990">
    <property type="entry name" value="FtsH protease domain-like"/>
    <property type="match status" value="1"/>
</dbReference>
<gene>
    <name evidence="16" type="primary">ftsH</name>
    <name evidence="23" type="ORF">CSW38_04165</name>
    <name evidence="22" type="ORF">CSW40_10095</name>
    <name evidence="21" type="ORF">CSW50_12705</name>
</gene>
<keyword evidence="8 16" id="KW-0547">Nucleotide-binding</keyword>
<dbReference type="Pfam" id="PF06480">
    <property type="entry name" value="FtsH_ext"/>
    <property type="match status" value="1"/>
</dbReference>
<dbReference type="CDD" id="cd19501">
    <property type="entry name" value="RecA-like_FtsH"/>
    <property type="match status" value="1"/>
</dbReference>
<dbReference type="Pfam" id="PF01434">
    <property type="entry name" value="Peptidase_M41"/>
    <property type="match status" value="1"/>
</dbReference>
<keyword evidence="9 16" id="KW-0378">Hydrolase</keyword>
<dbReference type="GO" id="GO:0004222">
    <property type="term" value="F:metalloendopeptidase activity"/>
    <property type="evidence" value="ECO:0007669"/>
    <property type="project" value="InterPro"/>
</dbReference>
<dbReference type="InterPro" id="IPR003959">
    <property type="entry name" value="ATPase_AAA_core"/>
</dbReference>
<evidence type="ECO:0000256" key="16">
    <source>
        <dbReference type="HAMAP-Rule" id="MF_01458"/>
    </source>
</evidence>
<dbReference type="GO" id="GO:0005524">
    <property type="term" value="F:ATP binding"/>
    <property type="evidence" value="ECO:0007669"/>
    <property type="project" value="UniProtKB-UniRule"/>
</dbReference>
<dbReference type="InterPro" id="IPR005936">
    <property type="entry name" value="FtsH"/>
</dbReference>
<dbReference type="Gene3D" id="1.20.58.760">
    <property type="entry name" value="Peptidase M41"/>
    <property type="match status" value="1"/>
</dbReference>
<dbReference type="InterPro" id="IPR011546">
    <property type="entry name" value="Pept_M41_FtsH_extracell"/>
</dbReference>
<comment type="function">
    <text evidence="16">Acts as a processive, ATP-dependent zinc metallopeptidase for both cytoplasmic and membrane proteins. Plays a role in the quality control of integral membrane proteins.</text>
</comment>
<dbReference type="EMBL" id="PELY01000099">
    <property type="protein sequence ID" value="RTH27155.1"/>
    <property type="molecule type" value="Genomic_DNA"/>
</dbReference>
<dbReference type="InterPro" id="IPR037219">
    <property type="entry name" value="Peptidase_M41-like"/>
</dbReference>
<dbReference type="HAMAP" id="MF_01458">
    <property type="entry name" value="FtsH"/>
    <property type="match status" value="1"/>
</dbReference>
<feature type="binding site" evidence="16">
    <location>
        <position position="418"/>
    </location>
    <ligand>
        <name>Zn(2+)</name>
        <dbReference type="ChEBI" id="CHEBI:29105"/>
        <note>catalytic</note>
    </ligand>
</feature>
<keyword evidence="18" id="KW-0175">Coiled coil</keyword>
<dbReference type="Gene3D" id="3.40.50.300">
    <property type="entry name" value="P-loop containing nucleotide triphosphate hydrolases"/>
    <property type="match status" value="1"/>
</dbReference>
<evidence type="ECO:0000313" key="24">
    <source>
        <dbReference type="Proteomes" id="UP000286712"/>
    </source>
</evidence>
<evidence type="ECO:0000256" key="19">
    <source>
        <dbReference type="SAM" id="MobiDB-lite"/>
    </source>
</evidence>
<dbReference type="PROSITE" id="PS00674">
    <property type="entry name" value="AAA"/>
    <property type="match status" value="1"/>
</dbReference>
<keyword evidence="13 16" id="KW-0482">Metalloprotease</keyword>
<comment type="similarity">
    <text evidence="17">Belongs to the AAA ATPase family.</text>
</comment>
<feature type="binding site" evidence="16">
    <location>
        <begin position="196"/>
        <end position="203"/>
    </location>
    <ligand>
        <name>ATP</name>
        <dbReference type="ChEBI" id="CHEBI:30616"/>
    </ligand>
</feature>
<dbReference type="Proteomes" id="UP000286712">
    <property type="component" value="Unassembled WGS sequence"/>
</dbReference>
<dbReference type="Pfam" id="PF17862">
    <property type="entry name" value="AAA_lid_3"/>
    <property type="match status" value="1"/>
</dbReference>
<dbReference type="FunFam" id="1.20.58.760:FF:000001">
    <property type="entry name" value="ATP-dependent zinc metalloprotease FtsH"/>
    <property type="match status" value="1"/>
</dbReference>
<protein>
    <recommendedName>
        <fullName evidence="16">ATP-dependent zinc metalloprotease FtsH</fullName>
        <ecNumber evidence="16">3.4.24.-</ecNumber>
    </recommendedName>
</protein>
<dbReference type="RefSeq" id="WP_126170018.1">
    <property type="nucleotide sequence ID" value="NZ_PELL01000077.1"/>
</dbReference>
<evidence type="ECO:0000256" key="7">
    <source>
        <dbReference type="ARBA" id="ARBA00022723"/>
    </source>
</evidence>
<dbReference type="GO" id="GO:0016887">
    <property type="term" value="F:ATP hydrolysis activity"/>
    <property type="evidence" value="ECO:0007669"/>
    <property type="project" value="UniProtKB-UniRule"/>
</dbReference>
<evidence type="ECO:0000256" key="11">
    <source>
        <dbReference type="ARBA" id="ARBA00022840"/>
    </source>
</evidence>
<dbReference type="GO" id="GO:0004176">
    <property type="term" value="F:ATP-dependent peptidase activity"/>
    <property type="evidence" value="ECO:0007669"/>
    <property type="project" value="InterPro"/>
</dbReference>
<keyword evidence="4" id="KW-0997">Cell inner membrane</keyword>
<keyword evidence="23" id="KW-0132">Cell division</keyword>
<comment type="caution">
    <text evidence="16">Lacks conserved residue(s) required for the propagation of feature annotation.</text>
</comment>
<dbReference type="GO" id="GO:0005886">
    <property type="term" value="C:plasma membrane"/>
    <property type="evidence" value="ECO:0007669"/>
    <property type="project" value="UniProtKB-SubCell"/>
</dbReference>
<organism evidence="23 25">
    <name type="scientific">Thermus scotoductus</name>
    <dbReference type="NCBI Taxonomy" id="37636"/>
    <lineage>
        <taxon>Bacteria</taxon>
        <taxon>Thermotogati</taxon>
        <taxon>Deinococcota</taxon>
        <taxon>Deinococci</taxon>
        <taxon>Thermales</taxon>
        <taxon>Thermaceae</taxon>
        <taxon>Thermus</taxon>
    </lineage>
</organism>
<dbReference type="GO" id="GO:0008270">
    <property type="term" value="F:zinc ion binding"/>
    <property type="evidence" value="ECO:0007669"/>
    <property type="project" value="UniProtKB-UniRule"/>
</dbReference>
<evidence type="ECO:0000256" key="13">
    <source>
        <dbReference type="ARBA" id="ARBA00023049"/>
    </source>
</evidence>
<evidence type="ECO:0000256" key="4">
    <source>
        <dbReference type="ARBA" id="ARBA00022519"/>
    </source>
</evidence>
<evidence type="ECO:0000256" key="15">
    <source>
        <dbReference type="ARBA" id="ARBA00061570"/>
    </source>
</evidence>
<name>A0A430S0W6_THESC</name>
<proteinExistence type="inferred from homology"/>
<evidence type="ECO:0000256" key="8">
    <source>
        <dbReference type="ARBA" id="ARBA00022741"/>
    </source>
</evidence>
<dbReference type="GO" id="GO:0051301">
    <property type="term" value="P:cell division"/>
    <property type="evidence" value="ECO:0007669"/>
    <property type="project" value="UniProtKB-KW"/>
</dbReference>
<comment type="cofactor">
    <cofactor evidence="16">
        <name>Zn(2+)</name>
        <dbReference type="ChEBI" id="CHEBI:29105"/>
    </cofactor>
    <text evidence="16">Binds 1 zinc ion per subunit.</text>
</comment>
<dbReference type="InterPro" id="IPR003960">
    <property type="entry name" value="ATPase_AAA_CS"/>
</dbReference>
<dbReference type="InterPro" id="IPR027417">
    <property type="entry name" value="P-loop_NTPase"/>
</dbReference>
<dbReference type="Pfam" id="PF00004">
    <property type="entry name" value="AAA"/>
    <property type="match status" value="1"/>
</dbReference>
<evidence type="ECO:0000313" key="23">
    <source>
        <dbReference type="EMBL" id="RTH27155.1"/>
    </source>
</evidence>
<feature type="region of interest" description="Disordered" evidence="19">
    <location>
        <begin position="593"/>
        <end position="627"/>
    </location>
</feature>
<dbReference type="EMBL" id="PELW01000341">
    <property type="protein sequence ID" value="RTH23070.1"/>
    <property type="molecule type" value="Genomic_DNA"/>
</dbReference>
<keyword evidence="5 16" id="KW-0645">Protease</keyword>
<dbReference type="FunFam" id="3.40.50.300:FF:000001">
    <property type="entry name" value="ATP-dependent zinc metalloprotease FtsH"/>
    <property type="match status" value="1"/>
</dbReference>
<feature type="binding site" evidence="16">
    <location>
        <position position="422"/>
    </location>
    <ligand>
        <name>Zn(2+)</name>
        <dbReference type="ChEBI" id="CHEBI:29105"/>
        <note>catalytic</note>
    </ligand>
</feature>
<dbReference type="Gene3D" id="3.30.720.210">
    <property type="match status" value="1"/>
</dbReference>